<sequence length="713" mass="77373">MQAPPPTPTSGYLSLSGTPPGEPEQFLANSLPSLARILNNQIAAMDYVNNALMEHLNQNLLMERFEAINIANSDEVKDNDPDTNGSNNLPNGHSEGNEPPMISNAENSPTESHHSAAGQGDGEINSRSRRSYSMSDVDHIIAQSSPPPAMALEVVRALQLSDAEIRRTTEVLIIFVKCDDQNLVTLLLGIIMSPAPVVMETPQDLQLQTLGRAFEALLLTTQQLGYKERRLQQRLEYANSEYLKLADRLPSGPDTHTKVISEKILGRYTEYEPSHKSSLNPPDVVKALAESGNVGEHMLTAITEGLECYQSLLHGKPHSHLADANQCVVATRAGVPPALEKDFTTKGTQGQLRCPFAKPQHKTSENGVSRANGSLSQAPNGDACGHADLDPITAEKSDRRSSHAPSGSVRSSTTQCPVFRCPIRYLDKHSPEEVAEYVEKHKHEIPRSHAICVQRYQKDSSSMRQLDAKYGSLINMIRGLSVKHQAFLPARNNSEAQGSSTSAERVEKWAEEVGLKSETQPSVKEEKKEPDHAEEERKGHFDRPLREVRVGESPSRPWGIPVPVPQPSSVSQPPAAPVSASMGDQSNDLPGLGEMEVPSLPPFHDEVSSRKPGRCPFGHGAPAPAPAPTPAPVQARDEGPALDPVPETETIRNAEQADEAVEEESGKVEGGGTSPPSPTANVIFNGPVFFGFSPEQTASFIQQLSRLNNTRMG</sequence>
<protein>
    <submittedName>
        <fullName evidence="2">Uncharacterized protein</fullName>
    </submittedName>
</protein>
<feature type="compositionally biased region" description="Polar residues" evidence="1">
    <location>
        <begin position="82"/>
        <end position="91"/>
    </location>
</feature>
<feature type="compositionally biased region" description="Low complexity" evidence="1">
    <location>
        <begin position="567"/>
        <end position="581"/>
    </location>
</feature>
<keyword evidence="3" id="KW-1185">Reference proteome</keyword>
<feature type="region of interest" description="Disordered" evidence="1">
    <location>
        <begin position="491"/>
        <end position="680"/>
    </location>
</feature>
<feature type="compositionally biased region" description="Polar residues" evidence="1">
    <location>
        <begin position="365"/>
        <end position="379"/>
    </location>
</feature>
<feature type="region of interest" description="Disordered" evidence="1">
    <location>
        <begin position="72"/>
        <end position="129"/>
    </location>
</feature>
<comment type="caution">
    <text evidence="2">The sequence shown here is derived from an EMBL/GenBank/DDBJ whole genome shotgun (WGS) entry which is preliminary data.</text>
</comment>
<evidence type="ECO:0000313" key="2">
    <source>
        <dbReference type="EMBL" id="KAF9883106.1"/>
    </source>
</evidence>
<dbReference type="AlphaFoldDB" id="A0AAD4GN88"/>
<proteinExistence type="predicted"/>
<feature type="region of interest" description="Disordered" evidence="1">
    <location>
        <begin position="1"/>
        <end position="26"/>
    </location>
</feature>
<dbReference type="Proteomes" id="UP001194746">
    <property type="component" value="Unassembled WGS sequence"/>
</dbReference>
<accession>A0AAD4GN88</accession>
<reference evidence="2" key="2">
    <citation type="submission" date="2020-02" db="EMBL/GenBank/DDBJ databases">
        <authorList>
            <person name="Gilchrist C.L.M."/>
            <person name="Chooi Y.-H."/>
        </authorList>
    </citation>
    <scope>NUCLEOTIDE SEQUENCE</scope>
    <source>
        <strain evidence="2">MST-FP2251</strain>
    </source>
</reference>
<organism evidence="2 3">
    <name type="scientific">Aspergillus nanangensis</name>
    <dbReference type="NCBI Taxonomy" id="2582783"/>
    <lineage>
        <taxon>Eukaryota</taxon>
        <taxon>Fungi</taxon>
        <taxon>Dikarya</taxon>
        <taxon>Ascomycota</taxon>
        <taxon>Pezizomycotina</taxon>
        <taxon>Eurotiomycetes</taxon>
        <taxon>Eurotiomycetidae</taxon>
        <taxon>Eurotiales</taxon>
        <taxon>Aspergillaceae</taxon>
        <taxon>Aspergillus</taxon>
        <taxon>Aspergillus subgen. Circumdati</taxon>
    </lineage>
</organism>
<feature type="region of interest" description="Disordered" evidence="1">
    <location>
        <begin position="342"/>
        <end position="414"/>
    </location>
</feature>
<feature type="compositionally biased region" description="Basic and acidic residues" evidence="1">
    <location>
        <begin position="385"/>
        <end position="401"/>
    </location>
</feature>
<feature type="compositionally biased region" description="Polar residues" evidence="1">
    <location>
        <begin position="403"/>
        <end position="414"/>
    </location>
</feature>
<feature type="compositionally biased region" description="Basic and acidic residues" evidence="1">
    <location>
        <begin position="504"/>
        <end position="515"/>
    </location>
</feature>
<feature type="compositionally biased region" description="Polar residues" evidence="1">
    <location>
        <begin position="491"/>
        <end position="503"/>
    </location>
</feature>
<evidence type="ECO:0000313" key="3">
    <source>
        <dbReference type="Proteomes" id="UP001194746"/>
    </source>
</evidence>
<feature type="compositionally biased region" description="Basic and acidic residues" evidence="1">
    <location>
        <begin position="523"/>
        <end position="550"/>
    </location>
</feature>
<reference evidence="2" key="1">
    <citation type="journal article" date="2019" name="Beilstein J. Org. Chem.">
        <title>Nanangenines: drimane sesquiterpenoids as the dominant metabolite cohort of a novel Australian fungus, Aspergillus nanangensis.</title>
        <authorList>
            <person name="Lacey H.J."/>
            <person name="Gilchrist C.L.M."/>
            <person name="Crombie A."/>
            <person name="Kalaitzis J.A."/>
            <person name="Vuong D."/>
            <person name="Rutledge P.J."/>
            <person name="Turner P."/>
            <person name="Pitt J.I."/>
            <person name="Lacey E."/>
            <person name="Chooi Y.H."/>
            <person name="Piggott A.M."/>
        </authorList>
    </citation>
    <scope>NUCLEOTIDE SEQUENCE</scope>
    <source>
        <strain evidence="2">MST-FP2251</strain>
    </source>
</reference>
<name>A0AAD4GN88_ASPNN</name>
<evidence type="ECO:0000256" key="1">
    <source>
        <dbReference type="SAM" id="MobiDB-lite"/>
    </source>
</evidence>
<gene>
    <name evidence="2" type="ORF">FE257_004085</name>
</gene>
<dbReference type="EMBL" id="VCAU01000184">
    <property type="protein sequence ID" value="KAF9883106.1"/>
    <property type="molecule type" value="Genomic_DNA"/>
</dbReference>